<reference evidence="4" key="1">
    <citation type="journal article" date="2014" name="Int. J. Syst. Evol. Microbiol.">
        <title>Complete genome sequence of Corynebacterium casei LMG S-19264T (=DSM 44701T), isolated from a smear-ripened cheese.</title>
        <authorList>
            <consortium name="US DOE Joint Genome Institute (JGI-PGF)"/>
            <person name="Walter F."/>
            <person name="Albersmeier A."/>
            <person name="Kalinowski J."/>
            <person name="Ruckert C."/>
        </authorList>
    </citation>
    <scope>NUCLEOTIDE SEQUENCE</scope>
    <source>
        <strain evidence="4">CGMCC 1.15725</strain>
    </source>
</reference>
<dbReference type="PANTHER" id="PTHR13774">
    <property type="entry name" value="PHENAZINE BIOSYNTHESIS PROTEIN"/>
    <property type="match status" value="1"/>
</dbReference>
<proteinExistence type="inferred from homology"/>
<dbReference type="InterPro" id="IPR003719">
    <property type="entry name" value="Phenazine_PhzF-like"/>
</dbReference>
<evidence type="ECO:0000313" key="5">
    <source>
        <dbReference type="Proteomes" id="UP000646365"/>
    </source>
</evidence>
<dbReference type="SUPFAM" id="SSF54506">
    <property type="entry name" value="Diaminopimelate epimerase-like"/>
    <property type="match status" value="1"/>
</dbReference>
<dbReference type="Proteomes" id="UP000646365">
    <property type="component" value="Unassembled WGS sequence"/>
</dbReference>
<dbReference type="EMBL" id="BMJQ01000005">
    <property type="protein sequence ID" value="GGF16975.1"/>
    <property type="molecule type" value="Genomic_DNA"/>
</dbReference>
<evidence type="ECO:0000256" key="3">
    <source>
        <dbReference type="PIRSR" id="PIRSR016184-1"/>
    </source>
</evidence>
<dbReference type="PIRSF" id="PIRSF016184">
    <property type="entry name" value="PhzC_PhzF"/>
    <property type="match status" value="1"/>
</dbReference>
<accession>A0A8J3E4T5</accession>
<gene>
    <name evidence="4" type="ORF">GCM10011611_23410</name>
</gene>
<evidence type="ECO:0000256" key="1">
    <source>
        <dbReference type="ARBA" id="ARBA00008270"/>
    </source>
</evidence>
<organism evidence="4 5">
    <name type="scientific">Aliidongia dinghuensis</name>
    <dbReference type="NCBI Taxonomy" id="1867774"/>
    <lineage>
        <taxon>Bacteria</taxon>
        <taxon>Pseudomonadati</taxon>
        <taxon>Pseudomonadota</taxon>
        <taxon>Alphaproteobacteria</taxon>
        <taxon>Rhodospirillales</taxon>
        <taxon>Dongiaceae</taxon>
        <taxon>Aliidongia</taxon>
    </lineage>
</organism>
<dbReference type="NCBIfam" id="TIGR00654">
    <property type="entry name" value="PhzF_family"/>
    <property type="match status" value="1"/>
</dbReference>
<evidence type="ECO:0000256" key="2">
    <source>
        <dbReference type="ARBA" id="ARBA00023235"/>
    </source>
</evidence>
<feature type="active site" evidence="3">
    <location>
        <position position="48"/>
    </location>
</feature>
<sequence>MTTELSIYQVDAFTDAVFGGNPAAVVPLRDWLPDVLLQKIAAENNLSETAFLVPERDVYHLRWFTPKIEVDLCGHATLASAQVVFEMLHPGRRNVTFLTRRAGPLTVNLTGDRLTMDFPARPAERVAAPTGLAAALGAEPAEVWAAGKLMVVFETEGAVKALEPDFRKVAALDCLGVIATAPGNDGIDFVSRYFAPHAGIDEDPVTGSAHCVLVPYWSRRLGKTRLDARQISARGGRLWCEDRGERVSLAGRAVLYLEGRIFVPSHHGDV</sequence>
<dbReference type="Gene3D" id="3.10.310.10">
    <property type="entry name" value="Diaminopimelate Epimerase, Chain A, domain 1"/>
    <property type="match status" value="2"/>
</dbReference>
<dbReference type="RefSeq" id="WP_189045807.1">
    <property type="nucleotide sequence ID" value="NZ_BMJQ01000005.1"/>
</dbReference>
<dbReference type="PANTHER" id="PTHR13774:SF17">
    <property type="entry name" value="PHENAZINE BIOSYNTHESIS-LIKE DOMAIN-CONTAINING PROTEIN"/>
    <property type="match status" value="1"/>
</dbReference>
<keyword evidence="5" id="KW-1185">Reference proteome</keyword>
<dbReference type="Pfam" id="PF02567">
    <property type="entry name" value="PhzC-PhzF"/>
    <property type="match status" value="1"/>
</dbReference>
<reference evidence="4" key="2">
    <citation type="submission" date="2020-09" db="EMBL/GenBank/DDBJ databases">
        <authorList>
            <person name="Sun Q."/>
            <person name="Zhou Y."/>
        </authorList>
    </citation>
    <scope>NUCLEOTIDE SEQUENCE</scope>
    <source>
        <strain evidence="4">CGMCC 1.15725</strain>
    </source>
</reference>
<protein>
    <submittedName>
        <fullName evidence="4">Putative isomerase</fullName>
    </submittedName>
</protein>
<evidence type="ECO:0000313" key="4">
    <source>
        <dbReference type="EMBL" id="GGF16975.1"/>
    </source>
</evidence>
<comment type="caution">
    <text evidence="4">The sequence shown here is derived from an EMBL/GenBank/DDBJ whole genome shotgun (WGS) entry which is preliminary data.</text>
</comment>
<dbReference type="AlphaFoldDB" id="A0A8J3E4T5"/>
<keyword evidence="2 4" id="KW-0413">Isomerase</keyword>
<dbReference type="GO" id="GO:0016853">
    <property type="term" value="F:isomerase activity"/>
    <property type="evidence" value="ECO:0007669"/>
    <property type="project" value="UniProtKB-KW"/>
</dbReference>
<dbReference type="GO" id="GO:0005737">
    <property type="term" value="C:cytoplasm"/>
    <property type="evidence" value="ECO:0007669"/>
    <property type="project" value="TreeGrafter"/>
</dbReference>
<comment type="similarity">
    <text evidence="1">Belongs to the PhzF family.</text>
</comment>
<name>A0A8J3E4T5_9PROT</name>